<evidence type="ECO:0000313" key="3">
    <source>
        <dbReference type="Proteomes" id="UP000076770"/>
    </source>
</evidence>
<dbReference type="PATRIC" id="fig|2287.9.peg.1688"/>
<sequence length="108" mass="11946">MGTPRYSTRYSPWGNSPTGTDLPPSLTRALDLSSPTVSFKRALELTYQESKTLHTTLNSFSSIGKVSKYSCILVLNSTSSPLTPQQPFVVYTVLLLLRRPRLPSSLLL</sequence>
<gene>
    <name evidence="2" type="ORF">SSOP1_1617</name>
</gene>
<protein>
    <submittedName>
        <fullName evidence="2">Uncharacterized protein</fullName>
    </submittedName>
</protein>
<dbReference type="Proteomes" id="UP000076770">
    <property type="component" value="Chromosome i"/>
</dbReference>
<proteinExistence type="predicted"/>
<accession>A0A157T2S8</accession>
<dbReference type="EMBL" id="LT549890">
    <property type="protein sequence ID" value="SAI85171.1"/>
    <property type="molecule type" value="Genomic_DNA"/>
</dbReference>
<evidence type="ECO:0000313" key="2">
    <source>
        <dbReference type="EMBL" id="SAI85171.1"/>
    </source>
</evidence>
<dbReference type="AlphaFoldDB" id="A0A157T2S8"/>
<feature type="compositionally biased region" description="Polar residues" evidence="1">
    <location>
        <begin position="1"/>
        <end position="19"/>
    </location>
</feature>
<name>A0A157T2S8_SACSO</name>
<organism evidence="2 3">
    <name type="scientific">Saccharolobus solfataricus</name>
    <name type="common">Sulfolobus solfataricus</name>
    <dbReference type="NCBI Taxonomy" id="2287"/>
    <lineage>
        <taxon>Archaea</taxon>
        <taxon>Thermoproteota</taxon>
        <taxon>Thermoprotei</taxon>
        <taxon>Sulfolobales</taxon>
        <taxon>Sulfolobaceae</taxon>
        <taxon>Saccharolobus</taxon>
    </lineage>
</organism>
<reference evidence="3" key="1">
    <citation type="submission" date="2016-04" db="EMBL/GenBank/DDBJ databases">
        <authorList>
            <person name="Shah S.A."/>
            <person name="Garrett R.A."/>
        </authorList>
    </citation>
    <scope>NUCLEOTIDE SEQUENCE [LARGE SCALE GENOMIC DNA]</scope>
    <source>
        <strain evidence="3">ATCC 35091 / DSM 1616 / JCM 8930 / NBRC 15331 / P1</strain>
    </source>
</reference>
<feature type="region of interest" description="Disordered" evidence="1">
    <location>
        <begin position="1"/>
        <end position="22"/>
    </location>
</feature>
<evidence type="ECO:0000256" key="1">
    <source>
        <dbReference type="SAM" id="MobiDB-lite"/>
    </source>
</evidence>